<feature type="region of interest" description="Disordered" evidence="1">
    <location>
        <begin position="558"/>
        <end position="579"/>
    </location>
</feature>
<dbReference type="Proteomes" id="UP001185728">
    <property type="component" value="Unassembled WGS sequence"/>
</dbReference>
<gene>
    <name evidence="4" type="ORF">R4064_07090</name>
</gene>
<accession>A0AAP5T889</accession>
<dbReference type="EMBL" id="JAWLUK010000011">
    <property type="protein sequence ID" value="MDV7177400.1"/>
    <property type="molecule type" value="Genomic_DNA"/>
</dbReference>
<dbReference type="PANTHER" id="PTHR35149">
    <property type="entry name" value="SLL5132 PROTEIN"/>
    <property type="match status" value="1"/>
</dbReference>
<organism evidence="4 5">
    <name type="scientific">Micrococcus yunnanensis</name>
    <dbReference type="NCBI Taxonomy" id="566027"/>
    <lineage>
        <taxon>Bacteria</taxon>
        <taxon>Bacillati</taxon>
        <taxon>Actinomycetota</taxon>
        <taxon>Actinomycetes</taxon>
        <taxon>Micrococcales</taxon>
        <taxon>Micrococcaceae</taxon>
        <taxon>Micrococcus</taxon>
    </lineage>
</organism>
<dbReference type="RefSeq" id="WP_317676651.1">
    <property type="nucleotide sequence ID" value="NZ_JAWLUK010000011.1"/>
</dbReference>
<evidence type="ECO:0000259" key="2">
    <source>
        <dbReference type="Pfam" id="PF03235"/>
    </source>
</evidence>
<evidence type="ECO:0000256" key="1">
    <source>
        <dbReference type="SAM" id="MobiDB-lite"/>
    </source>
</evidence>
<reference evidence="4" key="1">
    <citation type="submission" date="2023-10" db="EMBL/GenBank/DDBJ databases">
        <title>Development of a sustainable strategy for remediation of hydrocarbon-contaminated territories based on the waste exchange concept.</title>
        <authorList>
            <person name="Krivoruchko A."/>
        </authorList>
    </citation>
    <scope>NUCLEOTIDE SEQUENCE</scope>
    <source>
        <strain evidence="4">IEGM 1325</strain>
    </source>
</reference>
<dbReference type="InterPro" id="IPR011089">
    <property type="entry name" value="GmrSD_C"/>
</dbReference>
<dbReference type="Pfam" id="PF03235">
    <property type="entry name" value="GmrSD_N"/>
    <property type="match status" value="1"/>
</dbReference>
<proteinExistence type="predicted"/>
<comment type="caution">
    <text evidence="4">The sequence shown here is derived from an EMBL/GenBank/DDBJ whole genome shotgun (WGS) entry which is preliminary data.</text>
</comment>
<evidence type="ECO:0000259" key="3">
    <source>
        <dbReference type="Pfam" id="PF07510"/>
    </source>
</evidence>
<sequence length="628" mass="72291">MDANTCSPSDLFQGRQQYVIPPFQRPYVWTEEMQWAPLWDDVRRVAFTLVEADLSGSAAEGVRHFLGAVVYESQKAVAGRVNEHDVIDGQQRMTTLQLLLDAARLVIARLAETVDESGRALYDEHEEALAELVENTSKTFRRSPLRFKLMPSRADRQAFMHALDGDVEFEGEHRIIAAHDYFVGEVQKWLAGVVGEGEDPAPGNQAQRVAQLSETLQNRLTLVAIDLSGHDDSQLIFETLNDRGTPLLKADLIKNWVFRKGVELDVDIDDWATRYWAEFDDDWWREEVSRGRQMRSRIDNFLQYWLTMRTRSEVKTDHTFRAFEDYARQRMSTPEGANRLLKELRNDADLFRSFDQLDAATSVGRFYRRVIEGMETASTIPVLMYFASSNHGIPHAQVRRGLEALESWVIRRTLLRLTSKDINRLMLAALKVMEDGERDASGDVLVAFLRDQEADSRFWPSDAVVLRDLPDATMYYNVKQSRLRVVFAALEQHLREASQFSEPMQVPDWMQIEHIMPRAWRSYWNEPELDDDQAAERDGLVNTLGNLTVITQSLNSSLSNRPWTDDKAEGLREGGRPSEGKWSLLNQHSLLLLNKEILEHTERWTDEDIRARGRRLAELVCQTWPIPA</sequence>
<feature type="compositionally biased region" description="Basic and acidic residues" evidence="1">
    <location>
        <begin position="563"/>
        <end position="579"/>
    </location>
</feature>
<dbReference type="InterPro" id="IPR004919">
    <property type="entry name" value="GmrSD_N"/>
</dbReference>
<name>A0AAP5T889_9MICC</name>
<dbReference type="Pfam" id="PF07510">
    <property type="entry name" value="GmrSD_C"/>
    <property type="match status" value="1"/>
</dbReference>
<protein>
    <submittedName>
        <fullName evidence="4">DUF262 domain-containing protein</fullName>
    </submittedName>
</protein>
<evidence type="ECO:0000313" key="4">
    <source>
        <dbReference type="EMBL" id="MDV7177400.1"/>
    </source>
</evidence>
<dbReference type="PANTHER" id="PTHR35149:SF1">
    <property type="entry name" value="DUF5655 DOMAIN-CONTAINING PROTEIN"/>
    <property type="match status" value="1"/>
</dbReference>
<dbReference type="AlphaFoldDB" id="A0AAP5T889"/>
<feature type="domain" description="GmrSD restriction endonucleases N-terminal" evidence="2">
    <location>
        <begin position="9"/>
        <end position="258"/>
    </location>
</feature>
<evidence type="ECO:0000313" key="5">
    <source>
        <dbReference type="Proteomes" id="UP001185728"/>
    </source>
</evidence>
<feature type="domain" description="GmrSD restriction endonucleases C-terminal" evidence="3">
    <location>
        <begin position="459"/>
        <end position="618"/>
    </location>
</feature>